<evidence type="ECO:0000256" key="4">
    <source>
        <dbReference type="ARBA" id="ARBA00022777"/>
    </source>
</evidence>
<evidence type="ECO:0000256" key="2">
    <source>
        <dbReference type="ARBA" id="ARBA00004236"/>
    </source>
</evidence>
<dbReference type="EMBL" id="MSIE01000030">
    <property type="protein sequence ID" value="OLF16311.1"/>
    <property type="molecule type" value="Genomic_DNA"/>
</dbReference>
<dbReference type="SUPFAM" id="SSF55874">
    <property type="entry name" value="ATPase domain of HSP90 chaperone/DNA topoisomerase II/histidine kinase"/>
    <property type="match status" value="1"/>
</dbReference>
<feature type="domain" description="HTH araC/xylS-type" evidence="9">
    <location>
        <begin position="989"/>
        <end position="1087"/>
    </location>
</feature>
<keyword evidence="6" id="KW-0238">DNA-binding</keyword>
<dbReference type="Pfam" id="PF13377">
    <property type="entry name" value="Peripla_BP_3"/>
    <property type="match status" value="1"/>
</dbReference>
<evidence type="ECO:0000256" key="3">
    <source>
        <dbReference type="ARBA" id="ARBA00012438"/>
    </source>
</evidence>
<evidence type="ECO:0000256" key="7">
    <source>
        <dbReference type="ARBA" id="ARBA00023163"/>
    </source>
</evidence>
<comment type="caution">
    <text evidence="12">The sequence shown here is derived from an EMBL/GenBank/DDBJ whole genome shotgun (WGS) entry which is preliminary data.</text>
</comment>
<dbReference type="InterPro" id="IPR036890">
    <property type="entry name" value="HATPase_C_sf"/>
</dbReference>
<evidence type="ECO:0000256" key="1">
    <source>
        <dbReference type="ARBA" id="ARBA00000085"/>
    </source>
</evidence>
<dbReference type="PROSITE" id="PS50110">
    <property type="entry name" value="RESPONSE_REGULATORY"/>
    <property type="match status" value="1"/>
</dbReference>
<dbReference type="CDD" id="cd00156">
    <property type="entry name" value="REC"/>
    <property type="match status" value="1"/>
</dbReference>
<evidence type="ECO:0000313" key="13">
    <source>
        <dbReference type="Proteomes" id="UP000185596"/>
    </source>
</evidence>
<evidence type="ECO:0000259" key="10">
    <source>
        <dbReference type="PROSITE" id="PS50109"/>
    </source>
</evidence>
<dbReference type="AlphaFoldDB" id="A0A1Q8CPP0"/>
<dbReference type="InterPro" id="IPR036097">
    <property type="entry name" value="HisK_dim/P_sf"/>
</dbReference>
<dbReference type="Proteomes" id="UP000185596">
    <property type="component" value="Unassembled WGS sequence"/>
</dbReference>
<dbReference type="InterPro" id="IPR005467">
    <property type="entry name" value="His_kinase_dom"/>
</dbReference>
<feature type="domain" description="Histidine kinase" evidence="10">
    <location>
        <begin position="553"/>
        <end position="744"/>
    </location>
</feature>
<accession>A0A1Q8CPP0</accession>
<dbReference type="Gene3D" id="3.40.50.2300">
    <property type="match status" value="3"/>
</dbReference>
<dbReference type="InterPro" id="IPR018060">
    <property type="entry name" value="HTH_AraC"/>
</dbReference>
<dbReference type="InterPro" id="IPR028082">
    <property type="entry name" value="Peripla_BP_I"/>
</dbReference>
<keyword evidence="4" id="KW-0418">Kinase</keyword>
<dbReference type="GO" id="GO:0000976">
    <property type="term" value="F:transcription cis-regulatory region binding"/>
    <property type="evidence" value="ECO:0007669"/>
    <property type="project" value="TreeGrafter"/>
</dbReference>
<evidence type="ECO:0000313" key="12">
    <source>
        <dbReference type="EMBL" id="OLF16311.1"/>
    </source>
</evidence>
<keyword evidence="5" id="KW-0805">Transcription regulation</keyword>
<dbReference type="Pfam" id="PF12833">
    <property type="entry name" value="HTH_18"/>
    <property type="match status" value="1"/>
</dbReference>
<evidence type="ECO:0000256" key="5">
    <source>
        <dbReference type="ARBA" id="ARBA00023015"/>
    </source>
</evidence>
<dbReference type="SUPFAM" id="SSF53822">
    <property type="entry name" value="Periplasmic binding protein-like I"/>
    <property type="match status" value="1"/>
</dbReference>
<dbReference type="Gene3D" id="1.10.10.60">
    <property type="entry name" value="Homeodomain-like"/>
    <property type="match status" value="2"/>
</dbReference>
<dbReference type="PROSITE" id="PS50109">
    <property type="entry name" value="HIS_KIN"/>
    <property type="match status" value="1"/>
</dbReference>
<comment type="caution">
    <text evidence="8">Lacks conserved residue(s) required for the propagation of feature annotation.</text>
</comment>
<feature type="domain" description="Response regulatory" evidence="11">
    <location>
        <begin position="854"/>
        <end position="973"/>
    </location>
</feature>
<dbReference type="GO" id="GO:0003700">
    <property type="term" value="F:DNA-binding transcription factor activity"/>
    <property type="evidence" value="ECO:0007669"/>
    <property type="project" value="InterPro"/>
</dbReference>
<dbReference type="InterPro" id="IPR046335">
    <property type="entry name" value="LacI/GalR-like_sensor"/>
</dbReference>
<evidence type="ECO:0000256" key="8">
    <source>
        <dbReference type="PROSITE-ProRule" id="PRU00169"/>
    </source>
</evidence>
<dbReference type="SMART" id="SM00342">
    <property type="entry name" value="HTH_ARAC"/>
    <property type="match status" value="1"/>
</dbReference>
<dbReference type="EC" id="2.7.13.3" evidence="3"/>
<comment type="subcellular location">
    <subcellularLocation>
        <location evidence="2">Cell membrane</location>
    </subcellularLocation>
</comment>
<evidence type="ECO:0000259" key="9">
    <source>
        <dbReference type="PROSITE" id="PS01124"/>
    </source>
</evidence>
<gene>
    <name evidence="12" type="ORF">BU204_17140</name>
</gene>
<dbReference type="GO" id="GO:0000155">
    <property type="term" value="F:phosphorelay sensor kinase activity"/>
    <property type="evidence" value="ECO:0007669"/>
    <property type="project" value="InterPro"/>
</dbReference>
<dbReference type="STRING" id="1912961.BU204_17140"/>
<dbReference type="SMART" id="SM00448">
    <property type="entry name" value="REC"/>
    <property type="match status" value="1"/>
</dbReference>
<dbReference type="InterPro" id="IPR009057">
    <property type="entry name" value="Homeodomain-like_sf"/>
</dbReference>
<keyword evidence="7" id="KW-0804">Transcription</keyword>
<dbReference type="SUPFAM" id="SSF46689">
    <property type="entry name" value="Homeodomain-like"/>
    <property type="match status" value="1"/>
</dbReference>
<keyword evidence="13" id="KW-1185">Reference proteome</keyword>
<dbReference type="CDD" id="cd06267">
    <property type="entry name" value="PBP1_LacI_sugar_binding-like"/>
    <property type="match status" value="1"/>
</dbReference>
<dbReference type="SUPFAM" id="SSF47384">
    <property type="entry name" value="Homodimeric domain of signal transducing histidine kinase"/>
    <property type="match status" value="1"/>
</dbReference>
<dbReference type="InterPro" id="IPR001789">
    <property type="entry name" value="Sig_transdc_resp-reg_receiver"/>
</dbReference>
<protein>
    <recommendedName>
        <fullName evidence="3">histidine kinase</fullName>
        <ecNumber evidence="3">2.7.13.3</ecNumber>
    </recommendedName>
</protein>
<dbReference type="PANTHER" id="PTHR30146">
    <property type="entry name" value="LACI-RELATED TRANSCRIPTIONAL REPRESSOR"/>
    <property type="match status" value="1"/>
</dbReference>
<dbReference type="PANTHER" id="PTHR30146:SF24">
    <property type="entry name" value="XYLOSE OPERON REGULATORY PROTEIN"/>
    <property type="match status" value="1"/>
</dbReference>
<evidence type="ECO:0000259" key="11">
    <source>
        <dbReference type="PROSITE" id="PS50110"/>
    </source>
</evidence>
<dbReference type="Gene3D" id="1.10.287.130">
    <property type="match status" value="1"/>
</dbReference>
<dbReference type="InterPro" id="IPR018062">
    <property type="entry name" value="HTH_AraC-typ_CS"/>
</dbReference>
<dbReference type="SUPFAM" id="SSF52172">
    <property type="entry name" value="CheY-like"/>
    <property type="match status" value="1"/>
</dbReference>
<keyword evidence="4" id="KW-0808">Transferase</keyword>
<dbReference type="PROSITE" id="PS00041">
    <property type="entry name" value="HTH_ARAC_FAMILY_1"/>
    <property type="match status" value="1"/>
</dbReference>
<sequence length="1096" mass="118811">MTASRLTIGLVTANIHLGVGATLWSGALDAARRHDVNLICFPGGEVGATDRPRNRVYDLAGPDLLDGLICWASTLGLPVAHARAERLGRQFGRLPMVSLNGAMGEDRPLTLDSYRGMCTAISHLIEVHGRRRLAFIRGTVANPVIVERYRAYTDTLARNRIPLDRTLVSAPVDFHLEAGASAMRVLLDTRALRPGRDFDAVVACSDFLAADALRLLSERGVRVPEDVAVVGVNDSPEATLVDPPLTSVSMPFAELGERAVETLVARLRGSAAARVPSPASTLVVRRSCGCPGTLTTDLEEDVPDPGADHPAELRAEVERLIEGDGQVPAAGRRALAAGFLASLRAERGPAQAFLAEVERLLGASAASSREAEAWDGVLTALHLSAMRHLTGQSRVRAERLLARARLVVADVGRRLLEYERWQAEQTSRRLRELGNTLSAAVDLSALTEVLDRQLPALGVPRCQLFLDPARPLGASSVLPTDRRYSMVAEPLYVRAELLGFGLFEVGPRSGALYRALADQIGASIKEIRLFDDVRATRDLAEQADRVKSTLLSSVNDELRAPVQDIRRRVDDALRLVEHLTGAPPRLVEELKEIQVSVEQQLGVLSDLLDLSKAEIDTLDLAPELVDPAALLEEVARQPLPGRLPLILADRRRLRQALVSLYGCAERLAGGAGAVAVEADVLAPNLRIRFCRRGTGPGRAGGGDAPDSALALPITRRLITLHNGSLRFDSAPDGVTVDVTLPLPCPQGRPVVPDSADCVLLVGGDGPPAGLGALGERPVRQLHVGDDLSAVLADTRPAAVVWDVPGAAPEDWPVVRYLHDHPLLRRVPFVVFGAPAGRDLDELVTARRPAELTGPVVIADVDPDTQATYHRLVAQVRPGHHVVVASDGATALAALDEDVPSLVIVSQTLPDMDGFDVLDRLHGDARLPNVPVLILSGRTITVEDIQRAEPYGRSVLLGKGILSEGETAALLARLSRSRNPGPQRSSVLVKHAVAFLHQHYHHQITRRQVAQAAGMSEDYLSRTFHRELCISPWEYLNRLRIQRAKERLRESDDSIQVVARRVGFHDRAYFSRMFRKLTGMPPQSYRESWAPNHRPGG</sequence>
<dbReference type="GO" id="GO:0005886">
    <property type="term" value="C:plasma membrane"/>
    <property type="evidence" value="ECO:0007669"/>
    <property type="project" value="UniProtKB-SubCell"/>
</dbReference>
<reference evidence="12 13" key="1">
    <citation type="submission" date="2016-12" db="EMBL/GenBank/DDBJ databases">
        <title>The draft genome sequence of Actinophytocola sp. 11-183.</title>
        <authorList>
            <person name="Wang W."/>
            <person name="Yuan L."/>
        </authorList>
    </citation>
    <scope>NUCLEOTIDE SEQUENCE [LARGE SCALE GENOMIC DNA]</scope>
    <source>
        <strain evidence="12 13">11-183</strain>
    </source>
</reference>
<comment type="catalytic activity">
    <reaction evidence="1">
        <text>ATP + protein L-histidine = ADP + protein N-phospho-L-histidine.</text>
        <dbReference type="EC" id="2.7.13.3"/>
    </reaction>
</comment>
<organism evidence="12 13">
    <name type="scientific">Actinophytocola xanthii</name>
    <dbReference type="NCBI Taxonomy" id="1912961"/>
    <lineage>
        <taxon>Bacteria</taxon>
        <taxon>Bacillati</taxon>
        <taxon>Actinomycetota</taxon>
        <taxon>Actinomycetes</taxon>
        <taxon>Pseudonocardiales</taxon>
        <taxon>Pseudonocardiaceae</taxon>
    </lineage>
</organism>
<dbReference type="InterPro" id="IPR011006">
    <property type="entry name" value="CheY-like_superfamily"/>
</dbReference>
<dbReference type="Pfam" id="PF00072">
    <property type="entry name" value="Response_reg"/>
    <property type="match status" value="1"/>
</dbReference>
<dbReference type="PROSITE" id="PS01124">
    <property type="entry name" value="HTH_ARAC_FAMILY_2"/>
    <property type="match status" value="1"/>
</dbReference>
<name>A0A1Q8CPP0_9PSEU</name>
<dbReference type="Gene3D" id="3.30.565.10">
    <property type="entry name" value="Histidine kinase-like ATPase, C-terminal domain"/>
    <property type="match status" value="1"/>
</dbReference>
<evidence type="ECO:0000256" key="6">
    <source>
        <dbReference type="ARBA" id="ARBA00023125"/>
    </source>
</evidence>
<proteinExistence type="predicted"/>